<dbReference type="AlphaFoldDB" id="A0A0J6F7E4"/>
<reference evidence="4" key="2">
    <citation type="journal article" date="2009" name="Genome Res.">
        <title>Comparative genomic analyses of the human fungal pathogens Coccidioides and their relatives.</title>
        <authorList>
            <person name="Sharpton T.J."/>
            <person name="Stajich J.E."/>
            <person name="Rounsley S.D."/>
            <person name="Gardner M.J."/>
            <person name="Wortman J.R."/>
            <person name="Jordar V.S."/>
            <person name="Maiti R."/>
            <person name="Kodira C.D."/>
            <person name="Neafsey D.E."/>
            <person name="Zeng Q."/>
            <person name="Hung C.-Y."/>
            <person name="McMahan C."/>
            <person name="Muszewska A."/>
            <person name="Grynberg M."/>
            <person name="Mandel M.A."/>
            <person name="Kellner E.M."/>
            <person name="Barker B.M."/>
            <person name="Galgiani J.N."/>
            <person name="Orbach M.J."/>
            <person name="Kirkland T.N."/>
            <person name="Cole G.T."/>
            <person name="Henn M.R."/>
            <person name="Birren B.W."/>
            <person name="Taylor J.W."/>
        </authorList>
    </citation>
    <scope>NUCLEOTIDE SEQUENCE [LARGE SCALE GENOMIC DNA]</scope>
    <source>
        <strain evidence="4">RMSCC 3488</strain>
    </source>
</reference>
<feature type="chain" id="PRO_5005271062" evidence="2">
    <location>
        <begin position="27"/>
        <end position="91"/>
    </location>
</feature>
<keyword evidence="2" id="KW-0732">Signal</keyword>
<gene>
    <name evidence="3" type="ORF">CPAG_01201</name>
</gene>
<dbReference type="Proteomes" id="UP000054567">
    <property type="component" value="Unassembled WGS sequence"/>
</dbReference>
<dbReference type="EMBL" id="DS268109">
    <property type="protein sequence ID" value="KMM64849.1"/>
    <property type="molecule type" value="Genomic_DNA"/>
</dbReference>
<accession>A0A0J6F7E4</accession>
<evidence type="ECO:0000256" key="1">
    <source>
        <dbReference type="SAM" id="MobiDB-lite"/>
    </source>
</evidence>
<reference evidence="4" key="3">
    <citation type="journal article" date="2010" name="Genome Res.">
        <title>Population genomic sequencing of Coccidioides fungi reveals recent hybridization and transposon control.</title>
        <authorList>
            <person name="Neafsey D.E."/>
            <person name="Barker B.M."/>
            <person name="Sharpton T.J."/>
            <person name="Stajich J.E."/>
            <person name="Park D.J."/>
            <person name="Whiston E."/>
            <person name="Hung C.-Y."/>
            <person name="McMahan C."/>
            <person name="White J."/>
            <person name="Sykes S."/>
            <person name="Heiman D."/>
            <person name="Young S."/>
            <person name="Zeng Q."/>
            <person name="Abouelleil A."/>
            <person name="Aftuck L."/>
            <person name="Bessette D."/>
            <person name="Brown A."/>
            <person name="FitzGerald M."/>
            <person name="Lui A."/>
            <person name="Macdonald J.P."/>
            <person name="Priest M."/>
            <person name="Orbach M.J."/>
            <person name="Galgiani J.N."/>
            <person name="Kirkland T.N."/>
            <person name="Cole G.T."/>
            <person name="Birren B.W."/>
            <person name="Henn M.R."/>
            <person name="Taylor J.W."/>
            <person name="Rounsley S.D."/>
        </authorList>
    </citation>
    <scope>NUCLEOTIDE SEQUENCE [LARGE SCALE GENOMIC DNA]</scope>
    <source>
        <strain evidence="4">RMSCC 3488</strain>
    </source>
</reference>
<sequence length="91" mass="9595">MHPHRGAVCKVLFWAPASLFLSCVSPLQNLRSLSALETPGPGTVGHQGIPPPRSLPAGPSDRRVDVISVVRAGTYIMETLALPAQEAQLAS</sequence>
<feature type="region of interest" description="Disordered" evidence="1">
    <location>
        <begin position="38"/>
        <end position="60"/>
    </location>
</feature>
<dbReference type="PROSITE" id="PS51257">
    <property type="entry name" value="PROKAR_LIPOPROTEIN"/>
    <property type="match status" value="1"/>
</dbReference>
<evidence type="ECO:0000256" key="2">
    <source>
        <dbReference type="SAM" id="SignalP"/>
    </source>
</evidence>
<evidence type="ECO:0000313" key="3">
    <source>
        <dbReference type="EMBL" id="KMM64849.1"/>
    </source>
</evidence>
<reference evidence="3 4" key="1">
    <citation type="submission" date="2007-06" db="EMBL/GenBank/DDBJ databases">
        <title>The Genome Sequence of Coccidioides posadasii RMSCC_3488.</title>
        <authorList>
            <consortium name="Coccidioides Genome Resources Consortium"/>
            <consortium name="The Broad Institute Genome Sequencing Platform"/>
            <person name="Henn M.R."/>
            <person name="Sykes S."/>
            <person name="Young S."/>
            <person name="Jaffe D."/>
            <person name="Berlin A."/>
            <person name="Alvarez P."/>
            <person name="Butler J."/>
            <person name="Gnerre S."/>
            <person name="Grabherr M."/>
            <person name="Mauceli E."/>
            <person name="Brockman W."/>
            <person name="Kodira C."/>
            <person name="Alvarado L."/>
            <person name="Zeng Q."/>
            <person name="Crawford M."/>
            <person name="Antoine C."/>
            <person name="Devon K."/>
            <person name="Galgiani J."/>
            <person name="Orsborn K."/>
            <person name="Lewis M.L."/>
            <person name="Nusbaum C."/>
            <person name="Galagan J."/>
            <person name="Birren B."/>
        </authorList>
    </citation>
    <scope>NUCLEOTIDE SEQUENCE [LARGE SCALE GENOMIC DNA]</scope>
    <source>
        <strain evidence="3 4">RMSCC 3488</strain>
    </source>
</reference>
<evidence type="ECO:0000313" key="4">
    <source>
        <dbReference type="Proteomes" id="UP000054567"/>
    </source>
</evidence>
<name>A0A0J6F7E4_COCPO</name>
<feature type="signal peptide" evidence="2">
    <location>
        <begin position="1"/>
        <end position="26"/>
    </location>
</feature>
<protein>
    <submittedName>
        <fullName evidence="3">Uncharacterized protein</fullName>
    </submittedName>
</protein>
<organism evidence="3 4">
    <name type="scientific">Coccidioides posadasii RMSCC 3488</name>
    <dbReference type="NCBI Taxonomy" id="454284"/>
    <lineage>
        <taxon>Eukaryota</taxon>
        <taxon>Fungi</taxon>
        <taxon>Dikarya</taxon>
        <taxon>Ascomycota</taxon>
        <taxon>Pezizomycotina</taxon>
        <taxon>Eurotiomycetes</taxon>
        <taxon>Eurotiomycetidae</taxon>
        <taxon>Onygenales</taxon>
        <taxon>Onygenaceae</taxon>
        <taxon>Coccidioides</taxon>
    </lineage>
</organism>
<dbReference type="VEuPathDB" id="FungiDB:CPAG_01201"/>
<proteinExistence type="predicted"/>